<evidence type="ECO:0000313" key="4">
    <source>
        <dbReference type="Proteomes" id="UP000289708"/>
    </source>
</evidence>
<evidence type="ECO:0000256" key="1">
    <source>
        <dbReference type="ARBA" id="ARBA00022679"/>
    </source>
</evidence>
<reference evidence="3 4" key="1">
    <citation type="submission" date="2018-12" db="EMBL/GenBank/DDBJ databases">
        <title>bacterium Hansschlegelia zhihuaiae S113.</title>
        <authorList>
            <person name="He J."/>
        </authorList>
    </citation>
    <scope>NUCLEOTIDE SEQUENCE [LARGE SCALE GENOMIC DNA]</scope>
    <source>
        <strain evidence="3 4">S 113</strain>
    </source>
</reference>
<dbReference type="RefSeq" id="WP_128778633.1">
    <property type="nucleotide sequence ID" value="NZ_RYFI01000017.1"/>
</dbReference>
<keyword evidence="1 3" id="KW-0808">Transferase</keyword>
<sequence>MPRTVLDVTRLLTRAAHPVATGVDRVELAYARRALAQPEGRAGFCAIVGRTAAPLPYSRVAAFIGALDAKWRSGGGSHVAAHALAARLGASFPAEDATPGGADDARRLALRLRLDALATTRRPAVAAGDAYVHVSHIRLDRPAVFEALKRRGARIAMLIHDLIPIRFPEYGRPGEDARHRRRMTTALDVATTLIANSAETARDLSAFATEIGRTPPAILIAPLGLETGFATEGPTLKATKPYFVTLGTIEPRKNHLLLLHIWRRLAERAGDETPALVVVGRRGWENEMVVDLLERSPPIRRHVIEANDLPDAALAALIKGARALLFPSFAEGYGLPLAEALALGAPVIASDLPAFREIAGDRIETLDPLDGRAWEEAVLAFAQNPSTRRDAAILRAHGFEPTSWDDHFRIVGGAVGLG</sequence>
<dbReference type="InterPro" id="IPR001296">
    <property type="entry name" value="Glyco_trans_1"/>
</dbReference>
<evidence type="ECO:0000313" key="3">
    <source>
        <dbReference type="EMBL" id="RXF70840.1"/>
    </source>
</evidence>
<dbReference type="EMBL" id="RYFI01000017">
    <property type="protein sequence ID" value="RXF70840.1"/>
    <property type="molecule type" value="Genomic_DNA"/>
</dbReference>
<keyword evidence="4" id="KW-1185">Reference proteome</keyword>
<dbReference type="GO" id="GO:0016757">
    <property type="term" value="F:glycosyltransferase activity"/>
    <property type="evidence" value="ECO:0007669"/>
    <property type="project" value="InterPro"/>
</dbReference>
<dbReference type="PANTHER" id="PTHR46401:SF2">
    <property type="entry name" value="GLYCOSYLTRANSFERASE WBBK-RELATED"/>
    <property type="match status" value="1"/>
</dbReference>
<accession>A0A4Q0MBY1</accession>
<dbReference type="Gene3D" id="3.40.50.2000">
    <property type="entry name" value="Glycogen Phosphorylase B"/>
    <property type="match status" value="1"/>
</dbReference>
<dbReference type="PANTHER" id="PTHR46401">
    <property type="entry name" value="GLYCOSYLTRANSFERASE WBBK-RELATED"/>
    <property type="match status" value="1"/>
</dbReference>
<dbReference type="CDD" id="cd03809">
    <property type="entry name" value="GT4_MtfB-like"/>
    <property type="match status" value="1"/>
</dbReference>
<dbReference type="AlphaFoldDB" id="A0A4Q0MBY1"/>
<dbReference type="Proteomes" id="UP000289708">
    <property type="component" value="Unassembled WGS sequence"/>
</dbReference>
<gene>
    <name evidence="3" type="ORF">EK403_16860</name>
</gene>
<protein>
    <submittedName>
        <fullName evidence="3">Glycosyltransferase family 1 protein</fullName>
    </submittedName>
</protein>
<organism evidence="3 4">
    <name type="scientific">Hansschlegelia zhihuaiae</name>
    <dbReference type="NCBI Taxonomy" id="405005"/>
    <lineage>
        <taxon>Bacteria</taxon>
        <taxon>Pseudomonadati</taxon>
        <taxon>Pseudomonadota</taxon>
        <taxon>Alphaproteobacteria</taxon>
        <taxon>Hyphomicrobiales</taxon>
        <taxon>Methylopilaceae</taxon>
        <taxon>Hansschlegelia</taxon>
    </lineage>
</organism>
<dbReference type="Pfam" id="PF00534">
    <property type="entry name" value="Glycos_transf_1"/>
    <property type="match status" value="1"/>
</dbReference>
<name>A0A4Q0MBY1_9HYPH</name>
<comment type="caution">
    <text evidence="3">The sequence shown here is derived from an EMBL/GenBank/DDBJ whole genome shotgun (WGS) entry which is preliminary data.</text>
</comment>
<dbReference type="SUPFAM" id="SSF53756">
    <property type="entry name" value="UDP-Glycosyltransferase/glycogen phosphorylase"/>
    <property type="match status" value="1"/>
</dbReference>
<feature type="domain" description="Glycosyl transferase family 1" evidence="2">
    <location>
        <begin position="236"/>
        <end position="390"/>
    </location>
</feature>
<evidence type="ECO:0000259" key="2">
    <source>
        <dbReference type="Pfam" id="PF00534"/>
    </source>
</evidence>
<dbReference type="OrthoDB" id="9790710at2"/>
<proteinExistence type="predicted"/>